<dbReference type="SUPFAM" id="SSF57610">
    <property type="entry name" value="Thyroglobulin type-1 domain"/>
    <property type="match status" value="1"/>
</dbReference>
<dbReference type="GO" id="GO:0005604">
    <property type="term" value="C:basement membrane"/>
    <property type="evidence" value="ECO:0007669"/>
    <property type="project" value="TreeGrafter"/>
</dbReference>
<protein>
    <recommendedName>
        <fullName evidence="10">Thyroglobulin type-1 domain-containing protein</fullName>
    </recommendedName>
</protein>
<dbReference type="FunFam" id="4.10.800.10:FF:000004">
    <property type="entry name" value="SPARC-related modular calcium-binding protein 1"/>
    <property type="match status" value="1"/>
</dbReference>
<evidence type="ECO:0000256" key="3">
    <source>
        <dbReference type="ARBA" id="ARBA00022729"/>
    </source>
</evidence>
<keyword evidence="2" id="KW-0964">Secreted</keyword>
<dbReference type="CDD" id="cd16234">
    <property type="entry name" value="EFh_SPARC_SMOC"/>
    <property type="match status" value="1"/>
</dbReference>
<feature type="domain" description="Thyroglobulin type-1" evidence="10">
    <location>
        <begin position="24"/>
        <end position="89"/>
    </location>
</feature>
<evidence type="ECO:0000256" key="5">
    <source>
        <dbReference type="ARBA" id="ARBA00022837"/>
    </source>
</evidence>
<evidence type="ECO:0000256" key="4">
    <source>
        <dbReference type="ARBA" id="ARBA00022737"/>
    </source>
</evidence>
<feature type="compositionally biased region" description="Basic and acidic residues" evidence="9">
    <location>
        <begin position="15"/>
        <end position="32"/>
    </location>
</feature>
<feature type="region of interest" description="Disordered" evidence="9">
    <location>
        <begin position="214"/>
        <end position="240"/>
    </location>
</feature>
<evidence type="ECO:0000256" key="2">
    <source>
        <dbReference type="ARBA" id="ARBA00022525"/>
    </source>
</evidence>
<keyword evidence="6 8" id="KW-1015">Disulfide bond</keyword>
<dbReference type="InterPro" id="IPR051950">
    <property type="entry name" value="Dev_reg/Prot_inhib"/>
</dbReference>
<feature type="region of interest" description="Disordered" evidence="9">
    <location>
        <begin position="1"/>
        <end position="32"/>
    </location>
</feature>
<comment type="caution">
    <text evidence="8">Lacks conserved residue(s) required for the propagation of feature annotation.</text>
</comment>
<evidence type="ECO:0000313" key="11">
    <source>
        <dbReference type="EMBL" id="KAK9500668.1"/>
    </source>
</evidence>
<dbReference type="GO" id="GO:0005615">
    <property type="term" value="C:extracellular space"/>
    <property type="evidence" value="ECO:0007669"/>
    <property type="project" value="TreeGrafter"/>
</dbReference>
<dbReference type="SUPFAM" id="SSF47473">
    <property type="entry name" value="EF-hand"/>
    <property type="match status" value="1"/>
</dbReference>
<dbReference type="Proteomes" id="UP001461498">
    <property type="component" value="Unassembled WGS sequence"/>
</dbReference>
<dbReference type="Gene3D" id="4.10.800.10">
    <property type="entry name" value="Thyroglobulin type-1"/>
    <property type="match status" value="1"/>
</dbReference>
<evidence type="ECO:0000259" key="10">
    <source>
        <dbReference type="PROSITE" id="PS51162"/>
    </source>
</evidence>
<dbReference type="PROSITE" id="PS00484">
    <property type="entry name" value="THYROGLOBULIN_1_1"/>
    <property type="match status" value="1"/>
</dbReference>
<dbReference type="GO" id="GO:0008201">
    <property type="term" value="F:heparin binding"/>
    <property type="evidence" value="ECO:0007669"/>
    <property type="project" value="TreeGrafter"/>
</dbReference>
<dbReference type="InterPro" id="IPR019577">
    <property type="entry name" value="SPARC/Testican_Ca-bd-dom"/>
</dbReference>
<evidence type="ECO:0000256" key="1">
    <source>
        <dbReference type="ARBA" id="ARBA00004613"/>
    </source>
</evidence>
<dbReference type="Pfam" id="PF10591">
    <property type="entry name" value="SPARC_Ca_bdg"/>
    <property type="match status" value="1"/>
</dbReference>
<feature type="disulfide bond" evidence="8">
    <location>
        <begin position="59"/>
        <end position="66"/>
    </location>
</feature>
<keyword evidence="5" id="KW-0106">Calcium</keyword>
<name>A0AAW1CP27_9HEMI</name>
<keyword evidence="12" id="KW-1185">Reference proteome</keyword>
<evidence type="ECO:0000256" key="7">
    <source>
        <dbReference type="ARBA" id="ARBA00023180"/>
    </source>
</evidence>
<organism evidence="11 12">
    <name type="scientific">Rhynocoris fuscipes</name>
    <dbReference type="NCBI Taxonomy" id="488301"/>
    <lineage>
        <taxon>Eukaryota</taxon>
        <taxon>Metazoa</taxon>
        <taxon>Ecdysozoa</taxon>
        <taxon>Arthropoda</taxon>
        <taxon>Hexapoda</taxon>
        <taxon>Insecta</taxon>
        <taxon>Pterygota</taxon>
        <taxon>Neoptera</taxon>
        <taxon>Paraneoptera</taxon>
        <taxon>Hemiptera</taxon>
        <taxon>Heteroptera</taxon>
        <taxon>Panheteroptera</taxon>
        <taxon>Cimicomorpha</taxon>
        <taxon>Reduviidae</taxon>
        <taxon>Harpactorinae</taxon>
        <taxon>Harpactorini</taxon>
        <taxon>Rhynocoris</taxon>
    </lineage>
</organism>
<comment type="caution">
    <text evidence="11">The sequence shown here is derived from an EMBL/GenBank/DDBJ whole genome shotgun (WGS) entry which is preliminary data.</text>
</comment>
<dbReference type="InterPro" id="IPR011992">
    <property type="entry name" value="EF-hand-dom_pair"/>
</dbReference>
<dbReference type="GO" id="GO:0005509">
    <property type="term" value="F:calcium ion binding"/>
    <property type="evidence" value="ECO:0007669"/>
    <property type="project" value="InterPro"/>
</dbReference>
<evidence type="ECO:0000256" key="8">
    <source>
        <dbReference type="PROSITE-ProRule" id="PRU00500"/>
    </source>
</evidence>
<dbReference type="GO" id="GO:0050840">
    <property type="term" value="F:extracellular matrix binding"/>
    <property type="evidence" value="ECO:0007669"/>
    <property type="project" value="TreeGrafter"/>
</dbReference>
<sequence length="240" mass="27375">MLSSHQPPDLGVEEQSERKDEPEVNDCLSDRKSALDEQTNLTVYVPECAPDGRYQKIQCYRSTGYCWCVHEDTGKPIPGTSVKDLNPKCDAVQPPSRPMKGCPEHRKHVFLKDLMDFLSQTMNEHKPSASDKGLLLIDKQPLNEQVAAWNFNALDVNKNKVLERKEWKTFRTMISTNKKLRRCGKKLPRYCDVNHDRKISMTEWLNCLNSQKSSSSITVTPAGPKRRGPNPIESYLKGDD</sequence>
<proteinExistence type="predicted"/>
<dbReference type="PANTHER" id="PTHR12352:SF30">
    <property type="entry name" value="FI05255P"/>
    <property type="match status" value="1"/>
</dbReference>
<comment type="subcellular location">
    <subcellularLocation>
        <location evidence="1">Secreted</location>
    </subcellularLocation>
</comment>
<dbReference type="InterPro" id="IPR018247">
    <property type="entry name" value="EF_Hand_1_Ca_BS"/>
</dbReference>
<dbReference type="PROSITE" id="PS00018">
    <property type="entry name" value="EF_HAND_1"/>
    <property type="match status" value="2"/>
</dbReference>
<dbReference type="PANTHER" id="PTHR12352">
    <property type="entry name" value="SECRETED MODULAR CALCIUM-BINDING PROTEIN"/>
    <property type="match status" value="1"/>
</dbReference>
<evidence type="ECO:0000256" key="6">
    <source>
        <dbReference type="ARBA" id="ARBA00023157"/>
    </source>
</evidence>
<dbReference type="SMART" id="SM00211">
    <property type="entry name" value="TY"/>
    <property type="match status" value="1"/>
</dbReference>
<dbReference type="InterPro" id="IPR000716">
    <property type="entry name" value="Thyroglobulin_1"/>
</dbReference>
<reference evidence="11 12" key="1">
    <citation type="submission" date="2022-12" db="EMBL/GenBank/DDBJ databases">
        <title>Chromosome-level genome assembly of true bugs.</title>
        <authorList>
            <person name="Ma L."/>
            <person name="Li H."/>
        </authorList>
    </citation>
    <scope>NUCLEOTIDE SEQUENCE [LARGE SCALE GENOMIC DNA]</scope>
    <source>
        <strain evidence="11">Lab_2022b</strain>
    </source>
</reference>
<dbReference type="PROSITE" id="PS51162">
    <property type="entry name" value="THYROGLOBULIN_1_2"/>
    <property type="match status" value="1"/>
</dbReference>
<dbReference type="CDD" id="cd00191">
    <property type="entry name" value="TY"/>
    <property type="match status" value="1"/>
</dbReference>
<dbReference type="InterPro" id="IPR036857">
    <property type="entry name" value="Thyroglobulin_1_sf"/>
</dbReference>
<dbReference type="Gene3D" id="1.10.238.10">
    <property type="entry name" value="EF-hand"/>
    <property type="match status" value="1"/>
</dbReference>
<dbReference type="AlphaFoldDB" id="A0AAW1CP27"/>
<dbReference type="GO" id="GO:0030198">
    <property type="term" value="P:extracellular matrix organization"/>
    <property type="evidence" value="ECO:0007669"/>
    <property type="project" value="TreeGrafter"/>
</dbReference>
<keyword evidence="3" id="KW-0732">Signal</keyword>
<keyword evidence="7" id="KW-0325">Glycoprotein</keyword>
<gene>
    <name evidence="11" type="ORF">O3M35_001892</name>
</gene>
<accession>A0AAW1CP27</accession>
<dbReference type="Pfam" id="PF00086">
    <property type="entry name" value="Thyroglobulin_1"/>
    <property type="match status" value="1"/>
</dbReference>
<evidence type="ECO:0000313" key="12">
    <source>
        <dbReference type="Proteomes" id="UP001461498"/>
    </source>
</evidence>
<evidence type="ECO:0000256" key="9">
    <source>
        <dbReference type="SAM" id="MobiDB-lite"/>
    </source>
</evidence>
<dbReference type="EMBL" id="JAPXFL010000010">
    <property type="protein sequence ID" value="KAK9500668.1"/>
    <property type="molecule type" value="Genomic_DNA"/>
</dbReference>
<keyword evidence="4" id="KW-0677">Repeat</keyword>